<name>A0AAD8KFM6_TARER</name>
<dbReference type="Pfam" id="PF02519">
    <property type="entry name" value="Auxin_inducible"/>
    <property type="match status" value="1"/>
</dbReference>
<dbReference type="PANTHER" id="PTHR31374">
    <property type="entry name" value="AUXIN-INDUCED PROTEIN-LIKE-RELATED"/>
    <property type="match status" value="1"/>
</dbReference>
<evidence type="ECO:0000313" key="3">
    <source>
        <dbReference type="Proteomes" id="UP001229421"/>
    </source>
</evidence>
<dbReference type="InterPro" id="IPR003676">
    <property type="entry name" value="SAUR_fam"/>
</dbReference>
<proteinExistence type="inferred from homology"/>
<dbReference type="PANTHER" id="PTHR31374:SF203">
    <property type="entry name" value="AUXIN-RESPONSIVE PROTEIN SAUR71-LIKE"/>
    <property type="match status" value="1"/>
</dbReference>
<keyword evidence="3" id="KW-1185">Reference proteome</keyword>
<dbReference type="GO" id="GO:0009733">
    <property type="term" value="P:response to auxin"/>
    <property type="evidence" value="ECO:0007669"/>
    <property type="project" value="InterPro"/>
</dbReference>
<reference evidence="2" key="1">
    <citation type="journal article" date="2023" name="bioRxiv">
        <title>Improved chromosome-level genome assembly for marigold (Tagetes erecta).</title>
        <authorList>
            <person name="Jiang F."/>
            <person name="Yuan L."/>
            <person name="Wang S."/>
            <person name="Wang H."/>
            <person name="Xu D."/>
            <person name="Wang A."/>
            <person name="Fan W."/>
        </authorList>
    </citation>
    <scope>NUCLEOTIDE SEQUENCE</scope>
    <source>
        <strain evidence="2">WSJ</strain>
        <tissue evidence="2">Leaf</tissue>
    </source>
</reference>
<evidence type="ECO:0000313" key="2">
    <source>
        <dbReference type="EMBL" id="KAK1419592.1"/>
    </source>
</evidence>
<protein>
    <submittedName>
        <fullName evidence="2">Uncharacterized protein</fullName>
    </submittedName>
</protein>
<dbReference type="AlphaFoldDB" id="A0AAD8KFM6"/>
<dbReference type="Proteomes" id="UP001229421">
    <property type="component" value="Unassembled WGS sequence"/>
</dbReference>
<sequence length="165" mass="18697">MKATNAITKIIRLKQLVQGLRRRISSAASLPVYVGSEHRRFMIHVRYLNLPVFVSLLNKADEEFGFQSTGTFVLPCDVVFFTKLLNVLERDERRFGALDLDDFTKMFSDLDVDSSSSCNITECRSLSSLLQKNKLLKELKGGENSCCTESSTVKGMDLIRRHVTK</sequence>
<dbReference type="EMBL" id="JAUHHV010000007">
    <property type="protein sequence ID" value="KAK1419592.1"/>
    <property type="molecule type" value="Genomic_DNA"/>
</dbReference>
<accession>A0AAD8KFM6</accession>
<evidence type="ECO:0000256" key="1">
    <source>
        <dbReference type="ARBA" id="ARBA00006974"/>
    </source>
</evidence>
<comment type="similarity">
    <text evidence="1">Belongs to the ARG7 family.</text>
</comment>
<comment type="caution">
    <text evidence="2">The sequence shown here is derived from an EMBL/GenBank/DDBJ whole genome shotgun (WGS) entry which is preliminary data.</text>
</comment>
<gene>
    <name evidence="2" type="ORF">QVD17_28796</name>
</gene>
<organism evidence="2 3">
    <name type="scientific">Tagetes erecta</name>
    <name type="common">African marigold</name>
    <dbReference type="NCBI Taxonomy" id="13708"/>
    <lineage>
        <taxon>Eukaryota</taxon>
        <taxon>Viridiplantae</taxon>
        <taxon>Streptophyta</taxon>
        <taxon>Embryophyta</taxon>
        <taxon>Tracheophyta</taxon>
        <taxon>Spermatophyta</taxon>
        <taxon>Magnoliopsida</taxon>
        <taxon>eudicotyledons</taxon>
        <taxon>Gunneridae</taxon>
        <taxon>Pentapetalae</taxon>
        <taxon>asterids</taxon>
        <taxon>campanulids</taxon>
        <taxon>Asterales</taxon>
        <taxon>Asteraceae</taxon>
        <taxon>Asteroideae</taxon>
        <taxon>Heliantheae alliance</taxon>
        <taxon>Tageteae</taxon>
        <taxon>Tagetes</taxon>
    </lineage>
</organism>